<dbReference type="Pfam" id="PF13569">
    <property type="entry name" value="DUF4132"/>
    <property type="match status" value="1"/>
</dbReference>
<proteinExistence type="predicted"/>
<sequence length="1019" mass="110221">MSGWVIPEQWRAQVVPRRGGMTVPWPEPSADAADEWGRLLADPALGIVEGVVFNDVPRAEALEFAAAWAAGGTLTPRGAAAAALLLGGDDATLPAEAWVQRCGVVFAARAVAEMVTLIFHPFRRDETVYARSLGSGGLQDWWNRNDPEQDRMYADEQALFKAATVVRARLAVAGDDDYAAALTTLGGYRAGPLPQRMITSFLTPTRPEWIDADIAGMAEWYGQFEIDHRRLGLEGRLHTLLVLAAGTPAQFRALDEAMDRSPVGIEDAWISHDRMLGTLADVLGLDLMQVLNQRRFGDVAGIRSSHTYGLTEQALSTLMAIPADDALQRVIDTTLDTHLADFHECGALTRDPARALRVLARSELGERPRNQQWLPSIYRDVIATVPAAVLDELPAQDRVLVDEVLGAGLGRGLAVRLDMGEKYTTVFERAADRRQAITWLAAIPTDEALGLLAERADLKYVTPALLKVTKRDPARALRVLADWETVDERHRSVVADVLRNHVLAYPEVAAAAVSGPSSLGVAARARIEEIGATPAVPVAAGTDVPAALRTGAKAKRLPGWLVVGALPGVPLRTGAVLPEPAVRELIDLIARSTFAAPRPGLGEVRTTCDRAGLAAFAWGLFTQWRAADHPSGDKHAMLALGLLGDDTTVPAVSALFGEWAFGAAARVRTGIEVLGAIGSDVALTHLRRVARKAKQKGFRKLAEEKLDRIAEVRGLSPAQLADRIVPDLDVGADGRLLLDYGSRRFVVTFDQWLTPQIRELTPQTGEQAGRVLKRLPKPAASDDTDRAAEAQAAYTTLKRELKDVAAERLRALEEAMLTERTWRGPDFTALLRDHPLVRHIAGALIWRIVDGPSFRIAEDRTLSGHDDAALTLDDGMAVQLYHPATGDPELTATWAGILEDYEVTQPFPQLSRAVHRFGPGQAAATEISEFAGAKVSAGLLYAMATRGWRFGDGHGCLVRDWPGGHTVTVAFAPAYDPMMYDMAEPRVLGNAVAVPEFGRLGPIAASETLRDLHRLSAGD</sequence>
<organism evidence="3 4">
    <name type="scientific">Actinoplanes derwentensis</name>
    <dbReference type="NCBI Taxonomy" id="113562"/>
    <lineage>
        <taxon>Bacteria</taxon>
        <taxon>Bacillati</taxon>
        <taxon>Actinomycetota</taxon>
        <taxon>Actinomycetes</taxon>
        <taxon>Micromonosporales</taxon>
        <taxon>Micromonosporaceae</taxon>
        <taxon>Actinoplanes</taxon>
    </lineage>
</organism>
<keyword evidence="4" id="KW-1185">Reference proteome</keyword>
<feature type="coiled-coil region" evidence="1">
    <location>
        <begin position="787"/>
        <end position="814"/>
    </location>
</feature>
<accession>A0A1H1ZGG1</accession>
<dbReference type="OrthoDB" id="4554725at2"/>
<dbReference type="RefSeq" id="WP_157751623.1">
    <property type="nucleotide sequence ID" value="NZ_BOMJ01000005.1"/>
</dbReference>
<feature type="domain" description="DUF4132" evidence="2">
    <location>
        <begin position="769"/>
        <end position="948"/>
    </location>
</feature>
<evidence type="ECO:0000259" key="2">
    <source>
        <dbReference type="Pfam" id="PF13569"/>
    </source>
</evidence>
<evidence type="ECO:0000313" key="4">
    <source>
        <dbReference type="Proteomes" id="UP000198688"/>
    </source>
</evidence>
<evidence type="ECO:0000313" key="3">
    <source>
        <dbReference type="EMBL" id="SDT32719.1"/>
    </source>
</evidence>
<dbReference type="Proteomes" id="UP000198688">
    <property type="component" value="Chromosome I"/>
</dbReference>
<keyword evidence="1" id="KW-0175">Coiled coil</keyword>
<gene>
    <name evidence="3" type="ORF">SAMN04489716_3308</name>
</gene>
<dbReference type="STRING" id="113562.SAMN04489716_3308"/>
<dbReference type="InterPro" id="IPR025406">
    <property type="entry name" value="DUF4132"/>
</dbReference>
<dbReference type="AlphaFoldDB" id="A0A1H1ZGG1"/>
<protein>
    <recommendedName>
        <fullName evidence="2">DUF4132 domain-containing protein</fullName>
    </recommendedName>
</protein>
<evidence type="ECO:0000256" key="1">
    <source>
        <dbReference type="SAM" id="Coils"/>
    </source>
</evidence>
<reference evidence="3 4" key="1">
    <citation type="submission" date="2016-10" db="EMBL/GenBank/DDBJ databases">
        <authorList>
            <person name="de Groot N.N."/>
        </authorList>
    </citation>
    <scope>NUCLEOTIDE SEQUENCE [LARGE SCALE GENOMIC DNA]</scope>
    <source>
        <strain evidence="3 4">DSM 43941</strain>
    </source>
</reference>
<name>A0A1H1ZGG1_9ACTN</name>
<dbReference type="EMBL" id="LT629758">
    <property type="protein sequence ID" value="SDT32719.1"/>
    <property type="molecule type" value="Genomic_DNA"/>
</dbReference>